<gene>
    <name evidence="2" type="ORF">SAMN04488055_0505</name>
</gene>
<dbReference type="EMBL" id="FSRA01000001">
    <property type="protein sequence ID" value="SIN67480.1"/>
    <property type="molecule type" value="Genomic_DNA"/>
</dbReference>
<dbReference type="InterPro" id="IPR010693">
    <property type="entry name" value="Divergent_4Fe-4S_mono-cluster"/>
</dbReference>
<organism evidence="2 3">
    <name type="scientific">Chitinophaga niabensis</name>
    <dbReference type="NCBI Taxonomy" id="536979"/>
    <lineage>
        <taxon>Bacteria</taxon>
        <taxon>Pseudomonadati</taxon>
        <taxon>Bacteroidota</taxon>
        <taxon>Chitinophagia</taxon>
        <taxon>Chitinophagales</taxon>
        <taxon>Chitinophagaceae</taxon>
        <taxon>Chitinophaga</taxon>
    </lineage>
</organism>
<dbReference type="AlphaFoldDB" id="A0A1N6D9K5"/>
<reference evidence="2 3" key="1">
    <citation type="submission" date="2016-11" db="EMBL/GenBank/DDBJ databases">
        <authorList>
            <person name="Jaros S."/>
            <person name="Januszkiewicz K."/>
            <person name="Wedrychowicz H."/>
        </authorList>
    </citation>
    <scope>NUCLEOTIDE SEQUENCE [LARGE SCALE GENOMIC DNA]</scope>
    <source>
        <strain evidence="2 3">DSM 24787</strain>
    </source>
</reference>
<evidence type="ECO:0000313" key="3">
    <source>
        <dbReference type="Proteomes" id="UP000185003"/>
    </source>
</evidence>
<evidence type="ECO:0000313" key="2">
    <source>
        <dbReference type="EMBL" id="SIN67480.1"/>
    </source>
</evidence>
<dbReference type="OrthoDB" id="9795032at2"/>
<feature type="domain" description="Divergent 4Fe-4S mono-cluster" evidence="1">
    <location>
        <begin position="7"/>
        <end position="68"/>
    </location>
</feature>
<proteinExistence type="predicted"/>
<sequence>MEAKLEYTNGEVTIVWQPRLCQHTGICARGLPAVFQPKDRPWIKMFAADTAALIAQVDKCPSGALSYYMNADKPDDKTP</sequence>
<dbReference type="RefSeq" id="WP_074237606.1">
    <property type="nucleotide sequence ID" value="NZ_FSRA01000001.1"/>
</dbReference>
<name>A0A1N6D9K5_9BACT</name>
<dbReference type="Proteomes" id="UP000185003">
    <property type="component" value="Unassembled WGS sequence"/>
</dbReference>
<keyword evidence="3" id="KW-1185">Reference proteome</keyword>
<dbReference type="Pfam" id="PF06902">
    <property type="entry name" value="Fer4_19"/>
    <property type="match status" value="1"/>
</dbReference>
<protein>
    <submittedName>
        <fullName evidence="2">Uncharacterized Fe-S cluster protein YjdI</fullName>
    </submittedName>
</protein>
<dbReference type="STRING" id="536979.SAMN04488055_0505"/>
<evidence type="ECO:0000259" key="1">
    <source>
        <dbReference type="Pfam" id="PF06902"/>
    </source>
</evidence>
<accession>A0A1N6D9K5</accession>